<dbReference type="SMART" id="SM00341">
    <property type="entry name" value="HRDC"/>
    <property type="match status" value="1"/>
</dbReference>
<dbReference type="GO" id="GO:0006281">
    <property type="term" value="P:DNA repair"/>
    <property type="evidence" value="ECO:0007669"/>
    <property type="project" value="InterPro"/>
</dbReference>
<comment type="catalytic activity">
    <reaction evidence="10">
        <text>Couples ATP hydrolysis with the unwinding of duplex DNA by translocating in the 3'-5' direction.</text>
        <dbReference type="EC" id="5.6.2.4"/>
    </reaction>
</comment>
<dbReference type="EC" id="5.6.2.4" evidence="11"/>
<keyword evidence="4" id="KW-0547">Nucleotide-binding</keyword>
<dbReference type="GO" id="GO:0043138">
    <property type="term" value="F:3'-5' DNA helicase activity"/>
    <property type="evidence" value="ECO:0007669"/>
    <property type="project" value="UniProtKB-EC"/>
</dbReference>
<dbReference type="RefSeq" id="WP_079686359.1">
    <property type="nucleotide sequence ID" value="NZ_FUZU01000001.1"/>
</dbReference>
<evidence type="ECO:0000256" key="5">
    <source>
        <dbReference type="ARBA" id="ARBA00022801"/>
    </source>
</evidence>
<dbReference type="GO" id="GO:0016787">
    <property type="term" value="F:hydrolase activity"/>
    <property type="evidence" value="ECO:0007669"/>
    <property type="project" value="UniProtKB-KW"/>
</dbReference>
<reference evidence="18 19" key="1">
    <citation type="submission" date="2017-02" db="EMBL/GenBank/DDBJ databases">
        <authorList>
            <person name="Peterson S.W."/>
        </authorList>
    </citation>
    <scope>NUCLEOTIDE SEQUENCE [LARGE SCALE GENOMIC DNA]</scope>
    <source>
        <strain evidence="18 19">DSM 25262</strain>
    </source>
</reference>
<dbReference type="Gene3D" id="3.40.50.300">
    <property type="entry name" value="P-loop containing nucleotide triphosphate hydrolases"/>
    <property type="match status" value="2"/>
</dbReference>
<gene>
    <name evidence="18" type="ORF">SAMN05660236_1845</name>
</gene>
<dbReference type="EMBL" id="FUZU01000001">
    <property type="protein sequence ID" value="SKC58927.1"/>
    <property type="molecule type" value="Genomic_DNA"/>
</dbReference>
<dbReference type="FunFam" id="3.40.50.300:FF:000156">
    <property type="entry name" value="ATP-dependent DNA helicase recQ"/>
    <property type="match status" value="1"/>
</dbReference>
<dbReference type="InterPro" id="IPR018982">
    <property type="entry name" value="RQC_domain"/>
</dbReference>
<evidence type="ECO:0000259" key="17">
    <source>
        <dbReference type="PROSITE" id="PS51194"/>
    </source>
</evidence>
<dbReference type="Pfam" id="PF09382">
    <property type="entry name" value="RQC"/>
    <property type="match status" value="1"/>
</dbReference>
<comment type="similarity">
    <text evidence="2">Belongs to the helicase family. RecQ subfamily.</text>
</comment>
<dbReference type="Pfam" id="PF00570">
    <property type="entry name" value="HRDC"/>
    <property type="match status" value="1"/>
</dbReference>
<keyword evidence="19" id="KW-1185">Reference proteome</keyword>
<evidence type="ECO:0000313" key="18">
    <source>
        <dbReference type="EMBL" id="SKC58927.1"/>
    </source>
</evidence>
<dbReference type="SMART" id="SM00487">
    <property type="entry name" value="DEXDc"/>
    <property type="match status" value="1"/>
</dbReference>
<dbReference type="InterPro" id="IPR029491">
    <property type="entry name" value="Helicase_HTH"/>
</dbReference>
<keyword evidence="8" id="KW-0238">DNA-binding</keyword>
<evidence type="ECO:0000259" key="16">
    <source>
        <dbReference type="PROSITE" id="PS51192"/>
    </source>
</evidence>
<feature type="domain" description="Helicase ATP-binding" evidence="16">
    <location>
        <begin position="24"/>
        <end position="210"/>
    </location>
</feature>
<evidence type="ECO:0000256" key="11">
    <source>
        <dbReference type="ARBA" id="ARBA00034808"/>
    </source>
</evidence>
<dbReference type="PROSITE" id="PS51192">
    <property type="entry name" value="HELICASE_ATP_BIND_1"/>
    <property type="match status" value="1"/>
</dbReference>
<dbReference type="GO" id="GO:0006260">
    <property type="term" value="P:DNA replication"/>
    <property type="evidence" value="ECO:0007669"/>
    <property type="project" value="InterPro"/>
</dbReference>
<proteinExistence type="inferred from homology"/>
<dbReference type="PROSITE" id="PS50967">
    <property type="entry name" value="HRDC"/>
    <property type="match status" value="1"/>
</dbReference>
<sequence>MSPLQVLQTHFGYSSFRLEQEGIIQAVLQKKDTFVLMPTGGGKSLCYQVPALIFEGLTIVISPLIALMKDQVDALRLNGIQAAYLNSTQSYPEQEAILNKARAKELKLLYLAPEKLLRQDETNGGTKDISPSKFTPSSFFNTILSMDISLIAIDEAHCISHWGHDFRPEYLMLAQLKRSLPTVPVVALTATADRLTRKDIVEKLALKEPLTFISSFNRANIRYTVEPKQGASEKLLNFLGKRKTESGIIYCLSRASTESLANDLRSKGFDALPYHAGLERQQRFKHQEMFLRDEVKIMVATIAFGMGIDKSNVRYVVHMDLPKNIESYYQETGRAGRDGLESEALLFYSYADVTKLKRFTQIEGNEAQTSVIFRKLDQMAMYGDLSSCRRKYLLNYFDEPADDYCGNCDVCLSHVERVDGTIHAQKILSAISRLQERFGAGYVIDFLRGSNSAKIQDDHKQLKTFGIGSDTGKEEWNRIIRDIAAQGYIMKSEGAYPVLKLTPKSIAVLKGTEKVMITKSKEVIETQAAAETIEYDAILFECLRLVRKQLAEEENVPAYIVLSDATLQELAAYMPLSKEELSNITGFGQMKIEKYGPPFLLAIAYYCDENKLASRMHLKTPKRQRKEKPERESDTKQQSLTLFNEGNSIEKIAVMRGLSPSTIEGHLAFYVQRGQLPIDQLIDTNKLQVIQSTIDSIGGMALSPIKEALGEEYSFGEIKMVLAYLNRMNI</sequence>
<dbReference type="OrthoDB" id="9763310at2"/>
<dbReference type="PROSITE" id="PS51194">
    <property type="entry name" value="HELICASE_CTER"/>
    <property type="match status" value="1"/>
</dbReference>
<dbReference type="GO" id="GO:0006310">
    <property type="term" value="P:DNA recombination"/>
    <property type="evidence" value="ECO:0007669"/>
    <property type="project" value="InterPro"/>
</dbReference>
<evidence type="ECO:0000256" key="9">
    <source>
        <dbReference type="ARBA" id="ARBA00023235"/>
    </source>
</evidence>
<accession>A0A1T5K587</accession>
<dbReference type="InterPro" id="IPR027417">
    <property type="entry name" value="P-loop_NTPase"/>
</dbReference>
<evidence type="ECO:0000256" key="10">
    <source>
        <dbReference type="ARBA" id="ARBA00034617"/>
    </source>
</evidence>
<dbReference type="SUPFAM" id="SSF47819">
    <property type="entry name" value="HRDC-like"/>
    <property type="match status" value="1"/>
</dbReference>
<dbReference type="InterPro" id="IPR002121">
    <property type="entry name" value="HRDC_dom"/>
</dbReference>
<keyword evidence="9" id="KW-0413">Isomerase</keyword>
<dbReference type="Pfam" id="PF00271">
    <property type="entry name" value="Helicase_C"/>
    <property type="match status" value="1"/>
</dbReference>
<dbReference type="InterPro" id="IPR036388">
    <property type="entry name" value="WH-like_DNA-bd_sf"/>
</dbReference>
<dbReference type="AlphaFoldDB" id="A0A1T5K587"/>
<dbReference type="CDD" id="cd18794">
    <property type="entry name" value="SF2_C_RecQ"/>
    <property type="match status" value="1"/>
</dbReference>
<keyword evidence="7" id="KW-0067">ATP-binding</keyword>
<keyword evidence="6 18" id="KW-0347">Helicase</keyword>
<dbReference type="InterPro" id="IPR032284">
    <property type="entry name" value="RecQ_Zn-bd"/>
</dbReference>
<comment type="cofactor">
    <cofactor evidence="1">
        <name>Mg(2+)</name>
        <dbReference type="ChEBI" id="CHEBI:18420"/>
    </cofactor>
</comment>
<evidence type="ECO:0000256" key="3">
    <source>
        <dbReference type="ARBA" id="ARBA00022723"/>
    </source>
</evidence>
<dbReference type="GO" id="GO:0043590">
    <property type="term" value="C:bacterial nucleoid"/>
    <property type="evidence" value="ECO:0007669"/>
    <property type="project" value="TreeGrafter"/>
</dbReference>
<dbReference type="FunFam" id="3.40.50.300:FF:000296">
    <property type="entry name" value="ATP-dependent DNA helicase RecQ"/>
    <property type="match status" value="1"/>
</dbReference>
<dbReference type="InterPro" id="IPR011545">
    <property type="entry name" value="DEAD/DEAH_box_helicase_dom"/>
</dbReference>
<dbReference type="STRING" id="688867.SAMN05660236_1845"/>
<evidence type="ECO:0000256" key="13">
    <source>
        <dbReference type="ARBA" id="ARBA00044550"/>
    </source>
</evidence>
<dbReference type="Gene3D" id="1.10.150.80">
    <property type="entry name" value="HRDC domain"/>
    <property type="match status" value="1"/>
</dbReference>
<dbReference type="GO" id="GO:0003677">
    <property type="term" value="F:DNA binding"/>
    <property type="evidence" value="ECO:0007669"/>
    <property type="project" value="UniProtKB-KW"/>
</dbReference>
<evidence type="ECO:0000313" key="19">
    <source>
        <dbReference type="Proteomes" id="UP000190961"/>
    </source>
</evidence>
<feature type="domain" description="Helicase C-terminal" evidence="17">
    <location>
        <begin position="231"/>
        <end position="380"/>
    </location>
</feature>
<dbReference type="SMART" id="SM00956">
    <property type="entry name" value="RQC"/>
    <property type="match status" value="1"/>
</dbReference>
<dbReference type="GO" id="GO:0005737">
    <property type="term" value="C:cytoplasm"/>
    <property type="evidence" value="ECO:0007669"/>
    <property type="project" value="TreeGrafter"/>
</dbReference>
<dbReference type="InterPro" id="IPR014001">
    <property type="entry name" value="Helicase_ATP-bd"/>
</dbReference>
<dbReference type="InterPro" id="IPR010997">
    <property type="entry name" value="HRDC-like_sf"/>
</dbReference>
<dbReference type="Gene3D" id="1.10.10.10">
    <property type="entry name" value="Winged helix-like DNA-binding domain superfamily/Winged helix DNA-binding domain"/>
    <property type="match status" value="1"/>
</dbReference>
<protein>
    <recommendedName>
        <fullName evidence="12">ATP-dependent DNA helicase RecQ</fullName>
        <ecNumber evidence="11">5.6.2.4</ecNumber>
    </recommendedName>
    <alternativeName>
        <fullName evidence="13">DNA 3'-5' helicase RecQ</fullName>
    </alternativeName>
</protein>
<dbReference type="NCBIfam" id="TIGR00614">
    <property type="entry name" value="recQ_fam"/>
    <property type="match status" value="1"/>
</dbReference>
<name>A0A1T5K587_9BACT</name>
<dbReference type="SMART" id="SM00490">
    <property type="entry name" value="HELICc"/>
    <property type="match status" value="1"/>
</dbReference>
<evidence type="ECO:0000259" key="15">
    <source>
        <dbReference type="PROSITE" id="PS50967"/>
    </source>
</evidence>
<dbReference type="GO" id="GO:0009378">
    <property type="term" value="F:four-way junction helicase activity"/>
    <property type="evidence" value="ECO:0007669"/>
    <property type="project" value="TreeGrafter"/>
</dbReference>
<dbReference type="PANTHER" id="PTHR13710">
    <property type="entry name" value="DNA HELICASE RECQ FAMILY MEMBER"/>
    <property type="match status" value="1"/>
</dbReference>
<evidence type="ECO:0000256" key="12">
    <source>
        <dbReference type="ARBA" id="ARBA00044535"/>
    </source>
</evidence>
<dbReference type="SUPFAM" id="SSF52540">
    <property type="entry name" value="P-loop containing nucleoside triphosphate hydrolases"/>
    <property type="match status" value="2"/>
</dbReference>
<dbReference type="InterPro" id="IPR044876">
    <property type="entry name" value="HRDC_dom_sf"/>
</dbReference>
<dbReference type="Proteomes" id="UP000190961">
    <property type="component" value="Unassembled WGS sequence"/>
</dbReference>
<dbReference type="CDD" id="cd17920">
    <property type="entry name" value="DEXHc_RecQ"/>
    <property type="match status" value="1"/>
</dbReference>
<dbReference type="Pfam" id="PF00270">
    <property type="entry name" value="DEAD"/>
    <property type="match status" value="1"/>
</dbReference>
<keyword evidence="3" id="KW-0479">Metal-binding</keyword>
<dbReference type="Pfam" id="PF14493">
    <property type="entry name" value="HTH_40"/>
    <property type="match status" value="1"/>
</dbReference>
<feature type="domain" description="HRDC" evidence="15">
    <location>
        <begin position="533"/>
        <end position="613"/>
    </location>
</feature>
<dbReference type="InterPro" id="IPR001650">
    <property type="entry name" value="Helicase_C-like"/>
</dbReference>
<evidence type="ECO:0000256" key="7">
    <source>
        <dbReference type="ARBA" id="ARBA00022840"/>
    </source>
</evidence>
<evidence type="ECO:0000256" key="1">
    <source>
        <dbReference type="ARBA" id="ARBA00001946"/>
    </source>
</evidence>
<dbReference type="InterPro" id="IPR004589">
    <property type="entry name" value="DNA_helicase_ATP-dep_RecQ"/>
</dbReference>
<keyword evidence="5" id="KW-0378">Hydrolase</keyword>
<dbReference type="GO" id="GO:0046872">
    <property type="term" value="F:metal ion binding"/>
    <property type="evidence" value="ECO:0007669"/>
    <property type="project" value="UniProtKB-KW"/>
</dbReference>
<evidence type="ECO:0000256" key="8">
    <source>
        <dbReference type="ARBA" id="ARBA00023125"/>
    </source>
</evidence>
<dbReference type="PANTHER" id="PTHR13710:SF105">
    <property type="entry name" value="ATP-DEPENDENT DNA HELICASE Q1"/>
    <property type="match status" value="1"/>
</dbReference>
<dbReference type="GO" id="GO:0030894">
    <property type="term" value="C:replisome"/>
    <property type="evidence" value="ECO:0007669"/>
    <property type="project" value="TreeGrafter"/>
</dbReference>
<feature type="region of interest" description="Disordered" evidence="14">
    <location>
        <begin position="617"/>
        <end position="637"/>
    </location>
</feature>
<feature type="compositionally biased region" description="Basic residues" evidence="14">
    <location>
        <begin position="617"/>
        <end position="626"/>
    </location>
</feature>
<dbReference type="Pfam" id="PF16124">
    <property type="entry name" value="RecQ_Zn_bind"/>
    <property type="match status" value="1"/>
</dbReference>
<evidence type="ECO:0000256" key="4">
    <source>
        <dbReference type="ARBA" id="ARBA00022741"/>
    </source>
</evidence>
<evidence type="ECO:0000256" key="2">
    <source>
        <dbReference type="ARBA" id="ARBA00005446"/>
    </source>
</evidence>
<dbReference type="GO" id="GO:0005524">
    <property type="term" value="F:ATP binding"/>
    <property type="evidence" value="ECO:0007669"/>
    <property type="project" value="UniProtKB-KW"/>
</dbReference>
<evidence type="ECO:0000256" key="6">
    <source>
        <dbReference type="ARBA" id="ARBA00022806"/>
    </source>
</evidence>
<organism evidence="18 19">
    <name type="scientific">Ohtaekwangia koreensis</name>
    <dbReference type="NCBI Taxonomy" id="688867"/>
    <lineage>
        <taxon>Bacteria</taxon>
        <taxon>Pseudomonadati</taxon>
        <taxon>Bacteroidota</taxon>
        <taxon>Cytophagia</taxon>
        <taxon>Cytophagales</taxon>
        <taxon>Fulvivirgaceae</taxon>
        <taxon>Ohtaekwangia</taxon>
    </lineage>
</organism>
<evidence type="ECO:0000256" key="14">
    <source>
        <dbReference type="SAM" id="MobiDB-lite"/>
    </source>
</evidence>